<accession>A0A099NTP5</accession>
<comment type="caution">
    <text evidence="3">The sequence shown here is derived from an EMBL/GenBank/DDBJ whole genome shotgun (WGS) entry which is preliminary data.</text>
</comment>
<feature type="compositionally biased region" description="Polar residues" evidence="1">
    <location>
        <begin position="54"/>
        <end position="64"/>
    </location>
</feature>
<dbReference type="PANTHER" id="PTHR28094">
    <property type="entry name" value="MEIOTICALLY UP-REGULATED GENE 113 PROTEIN"/>
    <property type="match status" value="1"/>
</dbReference>
<evidence type="ECO:0000256" key="1">
    <source>
        <dbReference type="SAM" id="MobiDB-lite"/>
    </source>
</evidence>
<dbReference type="eggNOG" id="ENOG502S4T1">
    <property type="taxonomic scope" value="Eukaryota"/>
</dbReference>
<name>A0A099NTP5_PICKU</name>
<dbReference type="PANTHER" id="PTHR28094:SF1">
    <property type="entry name" value="MEIOTICALLY UP-REGULATED GENE 113 PROTEIN"/>
    <property type="match status" value="1"/>
</dbReference>
<feature type="domain" description="Bacteriophage T5 Orf172 DNA-binding" evidence="2">
    <location>
        <begin position="131"/>
        <end position="281"/>
    </location>
</feature>
<proteinExistence type="predicted"/>
<dbReference type="HOGENOM" id="CLU_069853_0_0_1"/>
<evidence type="ECO:0000313" key="4">
    <source>
        <dbReference type="Proteomes" id="UP000029867"/>
    </source>
</evidence>
<reference evidence="4" key="1">
    <citation type="journal article" date="2014" name="Microb. Cell Fact.">
        <title>Exploiting Issatchenkia orientalis SD108 for succinic acid production.</title>
        <authorList>
            <person name="Xiao H."/>
            <person name="Shao Z."/>
            <person name="Jiang Y."/>
            <person name="Dole S."/>
            <person name="Zhao H."/>
        </authorList>
    </citation>
    <scope>NUCLEOTIDE SEQUENCE [LARGE SCALE GENOMIC DNA]</scope>
    <source>
        <strain evidence="4">SD108</strain>
    </source>
</reference>
<dbReference type="InterPro" id="IPR053006">
    <property type="entry name" value="Meiosis_regulatory"/>
</dbReference>
<sequence>MRTEVTDTRRERCLALTQKGLQCKLLSLEGDKYCHIHTKTKGKGRDDPKRKGLTGSSNQKSRNSSPEKRGFFSKMIHHDEDCDKPGFIYVFTYAHMMNPKAVRTNNLHLAAPTTTNWIDYNQTVPFDTFDRILLKVGYTRKAPEVRINEWRKQCGRSNFILLYPGCLVPIYNKKTVAETKTLVKMFKRLSLSSESKGAKGHTGKKYKNLNKERTCFVAPHPHDTEQRIHRRLKQDYGAGKMYCEACSKEALDYRYPTKKIAGVHTEWFSIPRDQMERVWDIIEYECTM</sequence>
<evidence type="ECO:0000313" key="3">
    <source>
        <dbReference type="EMBL" id="KGK35965.1"/>
    </source>
</evidence>
<protein>
    <recommendedName>
        <fullName evidence="2">Bacteriophage T5 Orf172 DNA-binding domain-containing protein</fullName>
    </recommendedName>
</protein>
<feature type="region of interest" description="Disordered" evidence="1">
    <location>
        <begin position="38"/>
        <end position="68"/>
    </location>
</feature>
<dbReference type="AlphaFoldDB" id="A0A099NTP5"/>
<dbReference type="Proteomes" id="UP000029867">
    <property type="component" value="Unassembled WGS sequence"/>
</dbReference>
<dbReference type="InterPro" id="IPR018306">
    <property type="entry name" value="Phage_T5_Orf172_DNA-bd"/>
</dbReference>
<organism evidence="3 4">
    <name type="scientific">Pichia kudriavzevii</name>
    <name type="common">Yeast</name>
    <name type="synonym">Issatchenkia orientalis</name>
    <dbReference type="NCBI Taxonomy" id="4909"/>
    <lineage>
        <taxon>Eukaryota</taxon>
        <taxon>Fungi</taxon>
        <taxon>Dikarya</taxon>
        <taxon>Ascomycota</taxon>
        <taxon>Saccharomycotina</taxon>
        <taxon>Pichiomycetes</taxon>
        <taxon>Pichiales</taxon>
        <taxon>Pichiaceae</taxon>
        <taxon>Pichia</taxon>
    </lineage>
</organism>
<gene>
    <name evidence="3" type="ORF">JL09_g4883</name>
</gene>
<dbReference type="Pfam" id="PF10544">
    <property type="entry name" value="T5orf172"/>
    <property type="match status" value="1"/>
</dbReference>
<dbReference type="VEuPathDB" id="FungiDB:C5L36_0C10760"/>
<dbReference type="EMBL" id="JQFK01000217">
    <property type="protein sequence ID" value="KGK35965.1"/>
    <property type="molecule type" value="Genomic_DNA"/>
</dbReference>
<evidence type="ECO:0000259" key="2">
    <source>
        <dbReference type="Pfam" id="PF10544"/>
    </source>
</evidence>